<sequence length="169" mass="19719">MYTDTESDERQQHLGWHETMEIHELVAFQSVGLMKLKKTYSDVRDPVLKSLYKQTIESISKNINELLRFYPMAPRPQRDERALPDDLAFYSGDLLAFAKTSVRNYAIAITETATPSLRNVLRRQLLGAIETHAKVFNYMYQRGFYPSYDLNRLLQNDMNLAKKALSFPY</sequence>
<dbReference type="PANTHER" id="PTHR39183:SF1">
    <property type="entry name" value="SPORE COAT PROTEIN F-LIKE PROTEIN YHCQ"/>
    <property type="match status" value="1"/>
</dbReference>
<reference evidence="5" key="1">
    <citation type="journal article" date="2019" name="Int. J. Syst. Evol. Microbiol.">
        <title>The Global Catalogue of Microorganisms (GCM) 10K type strain sequencing project: providing services to taxonomists for standard genome sequencing and annotation.</title>
        <authorList>
            <consortium name="The Broad Institute Genomics Platform"/>
            <consortium name="The Broad Institute Genome Sequencing Center for Infectious Disease"/>
            <person name="Wu L."/>
            <person name="Ma J."/>
        </authorList>
    </citation>
    <scope>NUCLEOTIDE SEQUENCE [LARGE SCALE GENOMIC DNA]</scope>
    <source>
        <strain evidence="5">TISTR 2241</strain>
    </source>
</reference>
<evidence type="ECO:0000313" key="5">
    <source>
        <dbReference type="Proteomes" id="UP001597458"/>
    </source>
</evidence>
<comment type="subcellular location">
    <subcellularLocation>
        <location evidence="2">Spore coat</location>
    </subcellularLocation>
</comment>
<dbReference type="Proteomes" id="UP001597458">
    <property type="component" value="Unassembled WGS sequence"/>
</dbReference>
<evidence type="ECO:0000256" key="2">
    <source>
        <dbReference type="ARBA" id="ARBA00024325"/>
    </source>
</evidence>
<gene>
    <name evidence="4" type="ORF">ACFSTF_14875</name>
</gene>
<comment type="caution">
    <text evidence="4">The sequence shown here is derived from an EMBL/GenBank/DDBJ whole genome shotgun (WGS) entry which is preliminary data.</text>
</comment>
<comment type="similarity">
    <text evidence="3">Belongs to the CotF family.</text>
</comment>
<keyword evidence="1" id="KW-0749">Sporulation</keyword>
<dbReference type="PANTHER" id="PTHR39183">
    <property type="entry name" value="SPORE COAT PROTEIN F-LIKE PROTEIN YHCQ"/>
    <property type="match status" value="1"/>
</dbReference>
<keyword evidence="4" id="KW-0946">Virion</keyword>
<keyword evidence="5" id="KW-1185">Reference proteome</keyword>
<dbReference type="Gene3D" id="1.20.1260.10">
    <property type="match status" value="1"/>
</dbReference>
<dbReference type="RefSeq" id="WP_141191773.1">
    <property type="nucleotide sequence ID" value="NZ_JBHUMR010000021.1"/>
</dbReference>
<dbReference type="Pfam" id="PF07875">
    <property type="entry name" value="Coat_F"/>
    <property type="match status" value="1"/>
</dbReference>
<evidence type="ECO:0000256" key="1">
    <source>
        <dbReference type="ARBA" id="ARBA00022969"/>
    </source>
</evidence>
<accession>A0ABW5PUH2</accession>
<protein>
    <submittedName>
        <fullName evidence="4">Spore coat protein</fullName>
    </submittedName>
</protein>
<evidence type="ECO:0000313" key="4">
    <source>
        <dbReference type="EMBL" id="MFD2618574.1"/>
    </source>
</evidence>
<evidence type="ECO:0000256" key="3">
    <source>
        <dbReference type="ARBA" id="ARBA00024344"/>
    </source>
</evidence>
<dbReference type="EMBL" id="JBHUMR010000021">
    <property type="protein sequence ID" value="MFD2618574.1"/>
    <property type="molecule type" value="Genomic_DNA"/>
</dbReference>
<name>A0ABW5PUH2_9BACI</name>
<dbReference type="InterPro" id="IPR012851">
    <property type="entry name" value="Spore_coat_CotF-like"/>
</dbReference>
<organism evidence="4 5">
    <name type="scientific">Terrilactibacillus laevilacticus</name>
    <dbReference type="NCBI Taxonomy" id="1380157"/>
    <lineage>
        <taxon>Bacteria</taxon>
        <taxon>Bacillati</taxon>
        <taxon>Bacillota</taxon>
        <taxon>Bacilli</taxon>
        <taxon>Bacillales</taxon>
        <taxon>Bacillaceae</taxon>
        <taxon>Terrilactibacillus</taxon>
    </lineage>
</organism>
<proteinExistence type="inferred from homology"/>
<dbReference type="InterPro" id="IPR012347">
    <property type="entry name" value="Ferritin-like"/>
</dbReference>
<keyword evidence="4" id="KW-0167">Capsid protein</keyword>